<feature type="domain" description="Toprim" evidence="2">
    <location>
        <begin position="198"/>
        <end position="299"/>
    </location>
</feature>
<comment type="caution">
    <text evidence="3">The sequence shown here is derived from an EMBL/GenBank/DDBJ whole genome shotgun (WGS) entry which is preliminary data.</text>
</comment>
<keyword evidence="1" id="KW-0175">Coiled coil</keyword>
<feature type="coiled-coil region" evidence="1">
    <location>
        <begin position="84"/>
        <end position="111"/>
    </location>
</feature>
<accession>A0ABU9SPY7</accession>
<keyword evidence="4" id="KW-1185">Reference proteome</keyword>
<dbReference type="EMBL" id="JBBMQS010000001">
    <property type="protein sequence ID" value="MEM5495939.1"/>
    <property type="molecule type" value="Genomic_DNA"/>
</dbReference>
<organism evidence="3 4">
    <name type="scientific">Paraglaciecola mesophila</name>
    <dbReference type="NCBI Taxonomy" id="197222"/>
    <lineage>
        <taxon>Bacteria</taxon>
        <taxon>Pseudomonadati</taxon>
        <taxon>Pseudomonadota</taxon>
        <taxon>Gammaproteobacteria</taxon>
        <taxon>Alteromonadales</taxon>
        <taxon>Alteromonadaceae</taxon>
        <taxon>Paraglaciecola</taxon>
    </lineage>
</organism>
<gene>
    <name evidence="3" type="ORF">WNY77_00880</name>
</gene>
<dbReference type="Pfam" id="PF13362">
    <property type="entry name" value="Toprim_3"/>
    <property type="match status" value="1"/>
</dbReference>
<dbReference type="InterPro" id="IPR006171">
    <property type="entry name" value="TOPRIM_dom"/>
</dbReference>
<evidence type="ECO:0000313" key="4">
    <source>
        <dbReference type="Proteomes" id="UP001461163"/>
    </source>
</evidence>
<name>A0ABU9SPY7_9ALTE</name>
<evidence type="ECO:0000256" key="1">
    <source>
        <dbReference type="SAM" id="Coils"/>
    </source>
</evidence>
<reference evidence="3 4" key="1">
    <citation type="submission" date="2024-03" db="EMBL/GenBank/DDBJ databases">
        <title>Community enrichment and isolation of bacterial strains for fucoidan degradation.</title>
        <authorList>
            <person name="Sichert A."/>
        </authorList>
    </citation>
    <scope>NUCLEOTIDE SEQUENCE [LARGE SCALE GENOMIC DNA]</scope>
    <source>
        <strain evidence="3 4">AS12</strain>
    </source>
</reference>
<dbReference type="InterPro" id="IPR034154">
    <property type="entry name" value="TOPRIM_DnaG/twinkle"/>
</dbReference>
<proteinExistence type="predicted"/>
<dbReference type="CDD" id="cd01029">
    <property type="entry name" value="TOPRIM_primases"/>
    <property type="match status" value="1"/>
</dbReference>
<protein>
    <submittedName>
        <fullName evidence="3">Toprim domain-containing protein</fullName>
    </submittedName>
</protein>
<dbReference type="RefSeq" id="WP_033187524.1">
    <property type="nucleotide sequence ID" value="NZ_JBBMQS010000001.1"/>
</dbReference>
<evidence type="ECO:0000313" key="3">
    <source>
        <dbReference type="EMBL" id="MEM5495939.1"/>
    </source>
</evidence>
<sequence>MSFQTCNIHHLNIHAQLTAAINFGLQIDTIEQDERLHRVSTRLKPKSKNGWYIAYSDFLIMGDWQTGTTQTFKPNNRKPTRIDKQRIKKLRERIKLEKETLQKQTAKYANELYQKASHIAVHAYLDAKQVDAANGLKLIKNQLLVPLYDLASGKMENLQLIYPNGTKRFLKNGRIKGLCFPYGLLNTQLDITNHLTKVFICEGFATAASIYEMTKQPVLAAMNAYNLLPVARQALKKWPNIEIVIAGDDDYLTEQRTYKNPGKIKALEAAYILGLKVSFPPFTLEQKLVGLTDWNDYYIAASNREVV</sequence>
<dbReference type="Proteomes" id="UP001461163">
    <property type="component" value="Unassembled WGS sequence"/>
</dbReference>
<evidence type="ECO:0000259" key="2">
    <source>
        <dbReference type="Pfam" id="PF13362"/>
    </source>
</evidence>